<name>A0ACC2NM54_9HYME</name>
<evidence type="ECO:0000313" key="1">
    <source>
        <dbReference type="EMBL" id="KAJ8672293.1"/>
    </source>
</evidence>
<proteinExistence type="predicted"/>
<accession>A0ACC2NM54</accession>
<dbReference type="EMBL" id="CM056743">
    <property type="protein sequence ID" value="KAJ8672293.1"/>
    <property type="molecule type" value="Genomic_DNA"/>
</dbReference>
<dbReference type="Proteomes" id="UP001239111">
    <property type="component" value="Chromosome 3"/>
</dbReference>
<sequence length="149" mass="16956">MDHCSLGVRAVFAATSFRLLVCAPAPGVLMGLKPWKQMPAPVDEETRRIFEAIKASYFSAKDCCTQDGEKIMHRYEVIWISPDKQVSRCDLCNKFRPMLYNNWAGWMLHVVHQLGRKNILEKITAGMTCSLCSIKATVMYNYDDCKSRG</sequence>
<gene>
    <name evidence="1" type="ORF">QAD02_003552</name>
</gene>
<organism evidence="1 2">
    <name type="scientific">Eretmocerus hayati</name>
    <dbReference type="NCBI Taxonomy" id="131215"/>
    <lineage>
        <taxon>Eukaryota</taxon>
        <taxon>Metazoa</taxon>
        <taxon>Ecdysozoa</taxon>
        <taxon>Arthropoda</taxon>
        <taxon>Hexapoda</taxon>
        <taxon>Insecta</taxon>
        <taxon>Pterygota</taxon>
        <taxon>Neoptera</taxon>
        <taxon>Endopterygota</taxon>
        <taxon>Hymenoptera</taxon>
        <taxon>Apocrita</taxon>
        <taxon>Proctotrupomorpha</taxon>
        <taxon>Chalcidoidea</taxon>
        <taxon>Aphelinidae</taxon>
        <taxon>Aphelininae</taxon>
        <taxon>Eretmocerus</taxon>
    </lineage>
</organism>
<protein>
    <submittedName>
        <fullName evidence="1">Uncharacterized protein</fullName>
    </submittedName>
</protein>
<comment type="caution">
    <text evidence="1">The sequence shown here is derived from an EMBL/GenBank/DDBJ whole genome shotgun (WGS) entry which is preliminary data.</text>
</comment>
<evidence type="ECO:0000313" key="2">
    <source>
        <dbReference type="Proteomes" id="UP001239111"/>
    </source>
</evidence>
<keyword evidence="2" id="KW-1185">Reference proteome</keyword>
<reference evidence="1" key="1">
    <citation type="submission" date="2023-04" db="EMBL/GenBank/DDBJ databases">
        <title>A chromosome-level genome assembly of the parasitoid wasp Eretmocerus hayati.</title>
        <authorList>
            <person name="Zhong Y."/>
            <person name="Liu S."/>
            <person name="Liu Y."/>
        </authorList>
    </citation>
    <scope>NUCLEOTIDE SEQUENCE</scope>
    <source>
        <strain evidence="1">ZJU_SS_LIU_2023</strain>
    </source>
</reference>